<dbReference type="AlphaFoldDB" id="A0A5C3ECV5"/>
<dbReference type="PANTHER" id="PTHR42106:SF1">
    <property type="match status" value="1"/>
</dbReference>
<feature type="compositionally biased region" description="Low complexity" evidence="1">
    <location>
        <begin position="309"/>
        <end position="330"/>
    </location>
</feature>
<organism evidence="2 3">
    <name type="scientific">Ustilago trichophora</name>
    <dbReference type="NCBI Taxonomy" id="86804"/>
    <lineage>
        <taxon>Eukaryota</taxon>
        <taxon>Fungi</taxon>
        <taxon>Dikarya</taxon>
        <taxon>Basidiomycota</taxon>
        <taxon>Ustilaginomycotina</taxon>
        <taxon>Ustilaginomycetes</taxon>
        <taxon>Ustilaginales</taxon>
        <taxon>Ustilaginaceae</taxon>
        <taxon>Ustilago</taxon>
    </lineage>
</organism>
<evidence type="ECO:0000313" key="3">
    <source>
        <dbReference type="Proteomes" id="UP000324022"/>
    </source>
</evidence>
<gene>
    <name evidence="2" type="ORF">UTRI_04430_B</name>
</gene>
<evidence type="ECO:0000256" key="1">
    <source>
        <dbReference type="SAM" id="MobiDB-lite"/>
    </source>
</evidence>
<feature type="region of interest" description="Disordered" evidence="1">
    <location>
        <begin position="1"/>
        <end position="145"/>
    </location>
</feature>
<sequence length="857" mass="87380">MSSNNNNNSSSSNNNNNSSSSSNGRPAFATSSTDFALPFGSSRPNNSSNCGGGNVGGSSHGFFQSASSSAPISIPSSPSLSLSYNQPSSHQNPLLSLSNGMASSPSKLASSGAGLGIGNLPSPSARDHINPLAHSHSNAFNAQPHSPTLSLAGEGWPPPPFTAFPSAASSSSSGGVTTPAALLRRAQAINSPGFAIASPARFRRASMLGREITPFHLDHDDRSDDQEQAHNTFSATPMHTSTAQQQASAQTDSNQDPDDGDDEMMQIEDDDTTASRAPSTPVMGPPLSLFSTPSTPPPASSHLPHTRPSISALALARASASDSGQDSSSSTGGGGVFAGAGLSRTVPRSPSTGPSMGSPLGHGGNRSRSSSLLSSNVVRKAVTRRANLLPKDRSVARVAASLQDETKPQDSEIASEAKLQKRLGGEATLPRTPRFGPNAGSAAGSTGASGSTMRMSRSPFFGATSGNAATLGAGFSRRKYMWDDDVDDIRGVFTADGLDDGDSSAMSSEEEEMMMYYSRTDSLSDEEDELRSRAGLDSSIMQDPMSSSATPTAVNDASAFNGIAGSNGALSSSFGASSATTSNAAVTASGTVGSLPKRKNNSLWMGFRDKGNAHKWSPSGSGGGGGASAHAAGGGASGVFSGERAAWRRAGGASASAMGMDLDTSPRVLGASGAGARLSKRKTMGDDRYEPYKRRAVSPMNLGSSLGTTPTNASFAAAAANAANAATQTIGANNPNSPLMMPISSPSAGILYRGIHHHHHHHHHHFNAAYASRYSTSPTISRPCTPVNSASAAAGPAAMGSFSPAATGSGPGYGSGALGLSISANNNPQSLESRVQMEQLQENEALMDQRVGMLGLS</sequence>
<reference evidence="2 3" key="1">
    <citation type="submission" date="2018-03" db="EMBL/GenBank/DDBJ databases">
        <authorList>
            <person name="Guldener U."/>
        </authorList>
    </citation>
    <scope>NUCLEOTIDE SEQUENCE [LARGE SCALE GENOMIC DNA]</scope>
    <source>
        <strain evidence="2 3">NBRC100155</strain>
    </source>
</reference>
<name>A0A5C3ECV5_9BASI</name>
<dbReference type="OrthoDB" id="340550at2759"/>
<feature type="compositionally biased region" description="Polar residues" evidence="1">
    <location>
        <begin position="229"/>
        <end position="239"/>
    </location>
</feature>
<feature type="compositionally biased region" description="Low complexity" evidence="1">
    <location>
        <begin position="1"/>
        <end position="23"/>
    </location>
</feature>
<evidence type="ECO:0000313" key="2">
    <source>
        <dbReference type="EMBL" id="SPO28040.1"/>
    </source>
</evidence>
<proteinExistence type="predicted"/>
<feature type="compositionally biased region" description="Low complexity" evidence="1">
    <location>
        <begin position="366"/>
        <end position="378"/>
    </location>
</feature>
<feature type="compositionally biased region" description="Polar residues" evidence="1">
    <location>
        <begin position="346"/>
        <end position="355"/>
    </location>
</feature>
<feature type="compositionally biased region" description="Basic and acidic residues" evidence="1">
    <location>
        <begin position="216"/>
        <end position="228"/>
    </location>
</feature>
<feature type="region of interest" description="Disordered" evidence="1">
    <location>
        <begin position="215"/>
        <end position="378"/>
    </location>
</feature>
<feature type="compositionally biased region" description="Acidic residues" evidence="1">
    <location>
        <begin position="255"/>
        <end position="272"/>
    </location>
</feature>
<accession>A0A5C3ECV5</accession>
<feature type="compositionally biased region" description="Low complexity" evidence="1">
    <location>
        <begin position="40"/>
        <end position="49"/>
    </location>
</feature>
<feature type="region of interest" description="Disordered" evidence="1">
    <location>
        <begin position="585"/>
        <end position="635"/>
    </location>
</feature>
<feature type="region of interest" description="Disordered" evidence="1">
    <location>
        <begin position="656"/>
        <end position="685"/>
    </location>
</feature>
<feature type="region of interest" description="Disordered" evidence="1">
    <location>
        <begin position="420"/>
        <end position="456"/>
    </location>
</feature>
<feature type="compositionally biased region" description="Low complexity" evidence="1">
    <location>
        <begin position="439"/>
        <end position="452"/>
    </location>
</feature>
<dbReference type="EMBL" id="OOIN01000021">
    <property type="protein sequence ID" value="SPO28040.1"/>
    <property type="molecule type" value="Genomic_DNA"/>
</dbReference>
<dbReference type="PANTHER" id="PTHR42106">
    <property type="entry name" value="CHROMOSOME 10, WHOLE GENOME SHOTGUN SEQUENCE"/>
    <property type="match status" value="1"/>
</dbReference>
<feature type="compositionally biased region" description="Gly residues" evidence="1">
    <location>
        <begin position="620"/>
        <end position="635"/>
    </location>
</feature>
<feature type="compositionally biased region" description="Low complexity" evidence="1">
    <location>
        <begin position="240"/>
        <end position="254"/>
    </location>
</feature>
<feature type="compositionally biased region" description="Polar residues" evidence="1">
    <location>
        <begin position="90"/>
        <end position="109"/>
    </location>
</feature>
<feature type="compositionally biased region" description="Polar residues" evidence="1">
    <location>
        <begin position="135"/>
        <end position="145"/>
    </location>
</feature>
<feature type="compositionally biased region" description="Gly residues" evidence="1">
    <location>
        <begin position="50"/>
        <end position="59"/>
    </location>
</feature>
<dbReference type="Proteomes" id="UP000324022">
    <property type="component" value="Unassembled WGS sequence"/>
</dbReference>
<protein>
    <submittedName>
        <fullName evidence="2">Uncharacterized protein</fullName>
    </submittedName>
</protein>
<feature type="compositionally biased region" description="Low complexity" evidence="1">
    <location>
        <begin position="60"/>
        <end position="89"/>
    </location>
</feature>
<keyword evidence="3" id="KW-1185">Reference proteome</keyword>